<comment type="caution">
    <text evidence="1">The sequence shown here is derived from an EMBL/GenBank/DDBJ whole genome shotgun (WGS) entry which is preliminary data.</text>
</comment>
<dbReference type="AlphaFoldDB" id="A0A919GQ80"/>
<reference evidence="1" key="2">
    <citation type="submission" date="2020-09" db="EMBL/GenBank/DDBJ databases">
        <authorList>
            <person name="Sun Q."/>
            <person name="Zhou Y."/>
        </authorList>
    </citation>
    <scope>NUCLEOTIDE SEQUENCE</scope>
    <source>
        <strain evidence="1">CGMCC 4.7403</strain>
    </source>
</reference>
<sequence length="222" mass="23813">MTNHETAAVDRIPLARSVAYAVKGVPDVPAEHTKGLTLAPTEITLTYRSTTDSQLGRVHAYVKGWWMRNGERYPTEKPMGQHYYGGPDGWPEWLAEEARLHDPEAAVSVPPPAPRADAWLDAAAECNKAGGAYAERGAVDAAGAAFALMDAFLRKAGEAEYVATPCDFVACEPGGEPCSVHERLMAHAEGDHELCAPDCGAEWQRRVADVSGPCVAGEEQPT</sequence>
<evidence type="ECO:0000313" key="1">
    <source>
        <dbReference type="EMBL" id="GHH87885.1"/>
    </source>
</evidence>
<dbReference type="EMBL" id="BNAT01000009">
    <property type="protein sequence ID" value="GHH87885.1"/>
    <property type="molecule type" value="Genomic_DNA"/>
</dbReference>
<name>A0A919GQ80_9ACTN</name>
<dbReference type="RefSeq" id="WP_189783036.1">
    <property type="nucleotide sequence ID" value="NZ_BNAT01000009.1"/>
</dbReference>
<dbReference type="Proteomes" id="UP000603227">
    <property type="component" value="Unassembled WGS sequence"/>
</dbReference>
<accession>A0A919GQ80</accession>
<gene>
    <name evidence="1" type="ORF">GCM10017771_30900</name>
</gene>
<reference evidence="1" key="1">
    <citation type="journal article" date="2014" name="Int. J. Syst. Evol. Microbiol.">
        <title>Complete genome sequence of Corynebacterium casei LMG S-19264T (=DSM 44701T), isolated from a smear-ripened cheese.</title>
        <authorList>
            <consortium name="US DOE Joint Genome Institute (JGI-PGF)"/>
            <person name="Walter F."/>
            <person name="Albersmeier A."/>
            <person name="Kalinowski J."/>
            <person name="Ruckert C."/>
        </authorList>
    </citation>
    <scope>NUCLEOTIDE SEQUENCE</scope>
    <source>
        <strain evidence="1">CGMCC 4.7403</strain>
    </source>
</reference>
<protein>
    <submittedName>
        <fullName evidence="1">Uncharacterized protein</fullName>
    </submittedName>
</protein>
<evidence type="ECO:0000313" key="2">
    <source>
        <dbReference type="Proteomes" id="UP000603227"/>
    </source>
</evidence>
<organism evidence="1 2">
    <name type="scientific">Streptomyces capitiformicae</name>
    <dbReference type="NCBI Taxonomy" id="2014920"/>
    <lineage>
        <taxon>Bacteria</taxon>
        <taxon>Bacillati</taxon>
        <taxon>Actinomycetota</taxon>
        <taxon>Actinomycetes</taxon>
        <taxon>Kitasatosporales</taxon>
        <taxon>Streptomycetaceae</taxon>
        <taxon>Streptomyces</taxon>
    </lineage>
</organism>
<proteinExistence type="predicted"/>
<keyword evidence="2" id="KW-1185">Reference proteome</keyword>